<dbReference type="OrthoDB" id="407922at2759"/>
<dbReference type="GO" id="GO:0030515">
    <property type="term" value="F:snoRNA binding"/>
    <property type="evidence" value="ECO:0007669"/>
    <property type="project" value="TreeGrafter"/>
</dbReference>
<evidence type="ECO:0000256" key="6">
    <source>
        <dbReference type="PROSITE-ProRule" id="PRU00221"/>
    </source>
</evidence>
<dbReference type="InterPro" id="IPR020472">
    <property type="entry name" value="WD40_PAC1"/>
</dbReference>
<feature type="repeat" description="WD" evidence="6">
    <location>
        <begin position="91"/>
        <end position="127"/>
    </location>
</feature>
<accession>A0A0L0DC68</accession>
<feature type="domain" description="Small-subunit processome Utp12" evidence="7">
    <location>
        <begin position="796"/>
        <end position="897"/>
    </location>
</feature>
<evidence type="ECO:0000256" key="3">
    <source>
        <dbReference type="ARBA" id="ARBA00022737"/>
    </source>
</evidence>
<name>A0A0L0DC68_THETB</name>
<sequence>MEREIAMQAKAQAKAISDMIRRAVSAALEQILVWDIRRGSLEGSLGGGESNVEVEVTSLILSSDASAVFAGYADGSLRVWDLASASVLLTFNGHKSATTCLAEGQGSSGSLLLASGSKDTDIIVWDVVGEEGLYRLRGHKDMITAVALLSSSPRLVSASKDSLVKVWDLESQSCIQTLVGHRAQVWSLTFSPDESRMISGAVDACLRVWDAAPMAEGGELGYMGRIDRASTDRVLDLSYGYGGKLVLAVTAEKMLEIFRVRDPVAVEKKIARRLRRRREKATKAAKAKAALAEAATVMMVEGAEAEAAASATETDPELRMLDGRDPELPMGSDEIASLLTIRLAAKVRSASFAPPPPSAAGASGLPPSFSVLVALANNSLEEYRVDLTFKELSDAAKLVPGVQPGVASAAYTRTGHVARAAHATDIRALSLSRNDDMLASGSADAIKVWNMSTFEVIRDLPATQVLALAFVPGDRHLLAGTKDGGLLIFDLRTAALIDAIQAHEGAVWAIRIHPSGNRLVTASADAELKCWDFELAGTGLGLVHTRTLKMTDDVLGVVYSGDGKTLAVALLDATVKLFFEDSLKFMLSLYGHKLPVLSLDFSSDGELIATGSADKNIKLWGAAFGDCHKSIFAHDDSVMQVAFVRRTHYLFSVGKDGLIKYWDADTYDCIQILRGHHAEVWTLALSRLGDVLVTGSHDKSLRVWRRTEEQLFLEEEREAEAELELASDLAKDAHREAKATEDSSAAYAGKATLASVKDGERLLEAVDLAVAESYKFVNPDKPTEQPSPLLLGLTPSAYLLRALASIPHAHLEEALMVMPFSAVMHVLHFLEAWIVQGSRLELCCRTLNFLLVTHRNQIAANSSLLLLVRKLKSLVDERLRALRDTVGFNLAAISVLQAKLADAKTVSFAKVDTAAMDDN</sequence>
<dbReference type="InterPro" id="IPR007148">
    <property type="entry name" value="SSU_processome_Utp12"/>
</dbReference>
<feature type="repeat" description="WD" evidence="6">
    <location>
        <begin position="500"/>
        <end position="534"/>
    </location>
</feature>
<dbReference type="STRING" id="461836.A0A0L0DC68"/>
<dbReference type="EMBL" id="GL349457">
    <property type="protein sequence ID" value="KNC49676.1"/>
    <property type="molecule type" value="Genomic_DNA"/>
</dbReference>
<dbReference type="GO" id="GO:0030490">
    <property type="term" value="P:maturation of SSU-rRNA"/>
    <property type="evidence" value="ECO:0007669"/>
    <property type="project" value="TreeGrafter"/>
</dbReference>
<evidence type="ECO:0000256" key="2">
    <source>
        <dbReference type="ARBA" id="ARBA00022574"/>
    </source>
</evidence>
<dbReference type="GeneID" id="25565231"/>
<dbReference type="InterPro" id="IPR036322">
    <property type="entry name" value="WD40_repeat_dom_sf"/>
</dbReference>
<dbReference type="InterPro" id="IPR015943">
    <property type="entry name" value="WD40/YVTN_repeat-like_dom_sf"/>
</dbReference>
<dbReference type="Proteomes" id="UP000054408">
    <property type="component" value="Unassembled WGS sequence"/>
</dbReference>
<dbReference type="InterPro" id="IPR051570">
    <property type="entry name" value="TBC1_cilium_biogenesis"/>
</dbReference>
<dbReference type="SUPFAM" id="SSF63829">
    <property type="entry name" value="Calcium-dependent phosphotriesterase"/>
    <property type="match status" value="1"/>
</dbReference>
<feature type="repeat" description="WD" evidence="6">
    <location>
        <begin position="56"/>
        <end position="90"/>
    </location>
</feature>
<keyword evidence="4" id="KW-0539">Nucleus</keyword>
<reference evidence="8 9" key="1">
    <citation type="submission" date="2010-05" db="EMBL/GenBank/DDBJ databases">
        <title>The Genome Sequence of Thecamonas trahens ATCC 50062.</title>
        <authorList>
            <consortium name="The Broad Institute Genome Sequencing Platform"/>
            <person name="Russ C."/>
            <person name="Cuomo C."/>
            <person name="Shea T."/>
            <person name="Young S.K."/>
            <person name="Zeng Q."/>
            <person name="Koehrsen M."/>
            <person name="Haas B."/>
            <person name="Borodovsky M."/>
            <person name="Guigo R."/>
            <person name="Alvarado L."/>
            <person name="Berlin A."/>
            <person name="Bochicchio J."/>
            <person name="Borenstein D."/>
            <person name="Chapman S."/>
            <person name="Chen Z."/>
            <person name="Freedman E."/>
            <person name="Gellesch M."/>
            <person name="Goldberg J."/>
            <person name="Griggs A."/>
            <person name="Gujja S."/>
            <person name="Heilman E."/>
            <person name="Heiman D."/>
            <person name="Hepburn T."/>
            <person name="Howarth C."/>
            <person name="Jen D."/>
            <person name="Larson L."/>
            <person name="Mehta T."/>
            <person name="Park D."/>
            <person name="Pearson M."/>
            <person name="Roberts A."/>
            <person name="Saif S."/>
            <person name="Shenoy N."/>
            <person name="Sisk P."/>
            <person name="Stolte C."/>
            <person name="Sykes S."/>
            <person name="Thomson T."/>
            <person name="Walk T."/>
            <person name="White J."/>
            <person name="Yandava C."/>
            <person name="Burger G."/>
            <person name="Gray M.W."/>
            <person name="Holland P.W.H."/>
            <person name="King N."/>
            <person name="Lang F.B.F."/>
            <person name="Roger A.J."/>
            <person name="Ruiz-Trillo I."/>
            <person name="Lander E."/>
            <person name="Nusbaum C."/>
        </authorList>
    </citation>
    <scope>NUCLEOTIDE SEQUENCE [LARGE SCALE GENOMIC DNA]</scope>
    <source>
        <strain evidence="8 9">ATCC 50062</strain>
    </source>
</reference>
<keyword evidence="3" id="KW-0677">Repeat</keyword>
<dbReference type="Gene3D" id="2.130.10.10">
    <property type="entry name" value="YVTN repeat-like/Quinoprotein amine dehydrogenase"/>
    <property type="match status" value="3"/>
</dbReference>
<comment type="similarity">
    <text evidence="5">Belongs to the WD repeat WDR3/UTP12 family.</text>
</comment>
<evidence type="ECO:0000256" key="1">
    <source>
        <dbReference type="ARBA" id="ARBA00004604"/>
    </source>
</evidence>
<evidence type="ECO:0000256" key="5">
    <source>
        <dbReference type="ARBA" id="ARBA00038229"/>
    </source>
</evidence>
<protein>
    <submittedName>
        <fullName evidence="8">WD repeat domain 3</fullName>
    </submittedName>
</protein>
<dbReference type="Pfam" id="PF04003">
    <property type="entry name" value="Utp12"/>
    <property type="match status" value="1"/>
</dbReference>
<dbReference type="FunFam" id="2.130.10.10:FF:000178">
    <property type="entry name" value="WD repeat domain 3"/>
    <property type="match status" value="1"/>
</dbReference>
<dbReference type="RefSeq" id="XP_013757473.1">
    <property type="nucleotide sequence ID" value="XM_013902019.1"/>
</dbReference>
<dbReference type="PROSITE" id="PS50082">
    <property type="entry name" value="WD_REPEATS_2"/>
    <property type="match status" value="8"/>
</dbReference>
<dbReference type="PROSITE" id="PS00678">
    <property type="entry name" value="WD_REPEATS_1"/>
    <property type="match status" value="3"/>
</dbReference>
<dbReference type="PANTHER" id="PTHR19853">
    <property type="entry name" value="WD REPEAT CONTAINING PROTEIN 3 WDR3"/>
    <property type="match status" value="1"/>
</dbReference>
<dbReference type="InterPro" id="IPR019775">
    <property type="entry name" value="WD40_repeat_CS"/>
</dbReference>
<proteinExistence type="inferred from homology"/>
<organism evidence="8 9">
    <name type="scientific">Thecamonas trahens ATCC 50062</name>
    <dbReference type="NCBI Taxonomy" id="461836"/>
    <lineage>
        <taxon>Eukaryota</taxon>
        <taxon>Apusozoa</taxon>
        <taxon>Apusomonadida</taxon>
        <taxon>Apusomonadidae</taxon>
        <taxon>Thecamonas</taxon>
    </lineage>
</organism>
<feature type="repeat" description="WD" evidence="6">
    <location>
        <begin position="136"/>
        <end position="177"/>
    </location>
</feature>
<dbReference type="GO" id="GO:0034388">
    <property type="term" value="C:Pwp2p-containing subcomplex of 90S preribosome"/>
    <property type="evidence" value="ECO:0007669"/>
    <property type="project" value="TreeGrafter"/>
</dbReference>
<feature type="repeat" description="WD" evidence="6">
    <location>
        <begin position="589"/>
        <end position="620"/>
    </location>
</feature>
<evidence type="ECO:0000256" key="4">
    <source>
        <dbReference type="ARBA" id="ARBA00023242"/>
    </source>
</evidence>
<dbReference type="InterPro" id="IPR001680">
    <property type="entry name" value="WD40_rpt"/>
</dbReference>
<evidence type="ECO:0000259" key="7">
    <source>
        <dbReference type="Pfam" id="PF04003"/>
    </source>
</evidence>
<dbReference type="eggNOG" id="KOG0306">
    <property type="taxonomic scope" value="Eukaryota"/>
</dbReference>
<dbReference type="GO" id="GO:0032040">
    <property type="term" value="C:small-subunit processome"/>
    <property type="evidence" value="ECO:0007669"/>
    <property type="project" value="TreeGrafter"/>
</dbReference>
<comment type="subcellular location">
    <subcellularLocation>
        <location evidence="1">Nucleus</location>
        <location evidence="1">Nucleolus</location>
    </subcellularLocation>
</comment>
<evidence type="ECO:0000313" key="8">
    <source>
        <dbReference type="EMBL" id="KNC49676.1"/>
    </source>
</evidence>
<evidence type="ECO:0000313" key="9">
    <source>
        <dbReference type="Proteomes" id="UP000054408"/>
    </source>
</evidence>
<dbReference type="OMA" id="VWCESEE"/>
<dbReference type="PROSITE" id="PS50294">
    <property type="entry name" value="WD_REPEATS_REGION"/>
    <property type="match status" value="6"/>
</dbReference>
<dbReference type="PANTHER" id="PTHR19853:SF0">
    <property type="entry name" value="WD REPEAT-CONTAINING PROTEIN 3"/>
    <property type="match status" value="1"/>
</dbReference>
<dbReference type="Pfam" id="PF25173">
    <property type="entry name" value="Beta-prop_WDR3_1st"/>
    <property type="match status" value="1"/>
</dbReference>
<feature type="repeat" description="WD" evidence="6">
    <location>
        <begin position="673"/>
        <end position="704"/>
    </location>
</feature>
<keyword evidence="9" id="KW-1185">Reference proteome</keyword>
<dbReference type="Pfam" id="PF25172">
    <property type="entry name" value="Beta-prop_WDR3_2nd"/>
    <property type="match status" value="1"/>
</dbReference>
<dbReference type="AlphaFoldDB" id="A0A0L0DC68"/>
<feature type="repeat" description="WD" evidence="6">
    <location>
        <begin position="178"/>
        <end position="210"/>
    </location>
</feature>
<dbReference type="SMART" id="SM00320">
    <property type="entry name" value="WD40"/>
    <property type="match status" value="11"/>
</dbReference>
<dbReference type="SUPFAM" id="SSF50978">
    <property type="entry name" value="WD40 repeat-like"/>
    <property type="match status" value="1"/>
</dbReference>
<keyword evidence="2 6" id="KW-0853">WD repeat</keyword>
<gene>
    <name evidence="8" type="ORF">AMSG_05938</name>
</gene>
<dbReference type="CDD" id="cd00200">
    <property type="entry name" value="WD40"/>
    <property type="match status" value="2"/>
</dbReference>
<feature type="repeat" description="WD" evidence="6">
    <location>
        <begin position="631"/>
        <end position="672"/>
    </location>
</feature>
<dbReference type="PRINTS" id="PR00320">
    <property type="entry name" value="GPROTEINBRPT"/>
</dbReference>
<dbReference type="FunFam" id="2.130.10.10:FF:000157">
    <property type="entry name" value="WD repeat domain 3"/>
    <property type="match status" value="1"/>
</dbReference>